<dbReference type="PROSITE" id="PS51257">
    <property type="entry name" value="PROKAR_LIPOPROTEIN"/>
    <property type="match status" value="1"/>
</dbReference>
<feature type="region of interest" description="Disordered" evidence="5">
    <location>
        <begin position="40"/>
        <end position="108"/>
    </location>
</feature>
<dbReference type="Pfam" id="PF06271">
    <property type="entry name" value="RDD"/>
    <property type="match status" value="1"/>
</dbReference>
<evidence type="ECO:0000313" key="9">
    <source>
        <dbReference type="Proteomes" id="UP001500305"/>
    </source>
</evidence>
<dbReference type="InterPro" id="IPR010432">
    <property type="entry name" value="RDD"/>
</dbReference>
<keyword evidence="9" id="KW-1185">Reference proteome</keyword>
<feature type="domain" description="RDD" evidence="7">
    <location>
        <begin position="120"/>
        <end position="217"/>
    </location>
</feature>
<evidence type="ECO:0000256" key="5">
    <source>
        <dbReference type="SAM" id="MobiDB-lite"/>
    </source>
</evidence>
<gene>
    <name evidence="8" type="ORF">GCM10010430_63410</name>
</gene>
<proteinExistence type="predicted"/>
<keyword evidence="3 6" id="KW-1133">Transmembrane helix</keyword>
<organism evidence="8 9">
    <name type="scientific">Kitasatospora cystarginea</name>
    <dbReference type="NCBI Taxonomy" id="58350"/>
    <lineage>
        <taxon>Bacteria</taxon>
        <taxon>Bacillati</taxon>
        <taxon>Actinomycetota</taxon>
        <taxon>Actinomycetes</taxon>
        <taxon>Kitasatosporales</taxon>
        <taxon>Streptomycetaceae</taxon>
        <taxon>Kitasatospora</taxon>
    </lineage>
</organism>
<accession>A0ABN3ESI0</accession>
<keyword evidence="2 6" id="KW-0812">Transmembrane</keyword>
<keyword evidence="4 6" id="KW-0472">Membrane</keyword>
<sequence length="255" mass="28130">MRANHHMIKEILLIGLILIVVGCIAALVFLAWFASDPDKKKAPHPSALPQDAAPHLHPEQRGTGMPQGYPQGQVFDPRGQQTPYGQQNPYAQPQPAPTPTPESPTLPEEAESVFRGIGGFLDFVFAIVVGFLLARAAFHAHLSSGAKLGIAVLAIPFTSFANQVLLSRLTNCSIGKFLLANRMIDLLTDRRPTLWRLTVRWLQGGLVGWVIFILNMWTNEDVSPSSRDWADPFICPGEAGGIRIVRRKDLREWLG</sequence>
<evidence type="ECO:0000256" key="3">
    <source>
        <dbReference type="ARBA" id="ARBA00022989"/>
    </source>
</evidence>
<evidence type="ECO:0000256" key="1">
    <source>
        <dbReference type="ARBA" id="ARBA00004141"/>
    </source>
</evidence>
<comment type="subcellular location">
    <subcellularLocation>
        <location evidence="1">Membrane</location>
        <topology evidence="1">Multi-pass membrane protein</topology>
    </subcellularLocation>
</comment>
<reference evidence="8 9" key="1">
    <citation type="journal article" date="2019" name="Int. J. Syst. Evol. Microbiol.">
        <title>The Global Catalogue of Microorganisms (GCM) 10K type strain sequencing project: providing services to taxonomists for standard genome sequencing and annotation.</title>
        <authorList>
            <consortium name="The Broad Institute Genomics Platform"/>
            <consortium name="The Broad Institute Genome Sequencing Center for Infectious Disease"/>
            <person name="Wu L."/>
            <person name="Ma J."/>
        </authorList>
    </citation>
    <scope>NUCLEOTIDE SEQUENCE [LARGE SCALE GENOMIC DNA]</scope>
    <source>
        <strain evidence="8 9">JCM 7356</strain>
    </source>
</reference>
<comment type="caution">
    <text evidence="8">The sequence shown here is derived from an EMBL/GenBank/DDBJ whole genome shotgun (WGS) entry which is preliminary data.</text>
</comment>
<evidence type="ECO:0000256" key="4">
    <source>
        <dbReference type="ARBA" id="ARBA00023136"/>
    </source>
</evidence>
<feature type="transmembrane region" description="Helical" evidence="6">
    <location>
        <begin position="12"/>
        <end position="34"/>
    </location>
</feature>
<name>A0ABN3ESI0_9ACTN</name>
<dbReference type="Proteomes" id="UP001500305">
    <property type="component" value="Unassembled WGS sequence"/>
</dbReference>
<feature type="transmembrane region" description="Helical" evidence="6">
    <location>
        <begin position="113"/>
        <end position="134"/>
    </location>
</feature>
<evidence type="ECO:0000313" key="8">
    <source>
        <dbReference type="EMBL" id="GAA2269259.1"/>
    </source>
</evidence>
<evidence type="ECO:0000256" key="2">
    <source>
        <dbReference type="ARBA" id="ARBA00022692"/>
    </source>
</evidence>
<protein>
    <recommendedName>
        <fullName evidence="7">RDD domain-containing protein</fullName>
    </recommendedName>
</protein>
<feature type="transmembrane region" description="Helical" evidence="6">
    <location>
        <begin position="199"/>
        <end position="217"/>
    </location>
</feature>
<evidence type="ECO:0000259" key="7">
    <source>
        <dbReference type="Pfam" id="PF06271"/>
    </source>
</evidence>
<feature type="compositionally biased region" description="Pro residues" evidence="5">
    <location>
        <begin position="92"/>
        <end position="104"/>
    </location>
</feature>
<dbReference type="EMBL" id="BAAATR010000038">
    <property type="protein sequence ID" value="GAA2269259.1"/>
    <property type="molecule type" value="Genomic_DNA"/>
</dbReference>
<evidence type="ECO:0000256" key="6">
    <source>
        <dbReference type="SAM" id="Phobius"/>
    </source>
</evidence>